<evidence type="ECO:0000313" key="1">
    <source>
        <dbReference type="EMBL" id="KAF6090779.1"/>
    </source>
</evidence>
<protein>
    <submittedName>
        <fullName evidence="1">Uncharacterized protein</fullName>
    </submittedName>
</protein>
<sequence length="159" mass="15894">MGGQGPRGNNGTYSALCGLQSLLPLPPRKLGLSGANSHMGGLVHPVGLSNDPLGVSPCTSIPTGVLNKCPEALFSGARTLVLPGQPAALCAVSHFTISASLGLPVATPWLGSSSCRLCTQGLPASVLGAWDALHVGPSALCASIPLHPAAQLCPSYQPA</sequence>
<organism evidence="1 2">
    <name type="scientific">Phyllostomus discolor</name>
    <name type="common">pale spear-nosed bat</name>
    <dbReference type="NCBI Taxonomy" id="89673"/>
    <lineage>
        <taxon>Eukaryota</taxon>
        <taxon>Metazoa</taxon>
        <taxon>Chordata</taxon>
        <taxon>Craniata</taxon>
        <taxon>Vertebrata</taxon>
        <taxon>Euteleostomi</taxon>
        <taxon>Mammalia</taxon>
        <taxon>Eutheria</taxon>
        <taxon>Laurasiatheria</taxon>
        <taxon>Chiroptera</taxon>
        <taxon>Yangochiroptera</taxon>
        <taxon>Phyllostomidae</taxon>
        <taxon>Phyllostominae</taxon>
        <taxon>Phyllostomus</taxon>
    </lineage>
</organism>
<dbReference type="AlphaFoldDB" id="A0A833ZDY3"/>
<dbReference type="EMBL" id="JABVXQ010000009">
    <property type="protein sequence ID" value="KAF6090779.1"/>
    <property type="molecule type" value="Genomic_DNA"/>
</dbReference>
<proteinExistence type="predicted"/>
<name>A0A833ZDY3_9CHIR</name>
<comment type="caution">
    <text evidence="1">The sequence shown here is derived from an EMBL/GenBank/DDBJ whole genome shotgun (WGS) entry which is preliminary data.</text>
</comment>
<gene>
    <name evidence="1" type="ORF">HJG60_012168</name>
</gene>
<reference evidence="1 2" key="1">
    <citation type="journal article" date="2020" name="Nature">
        <title>Six reference-quality genomes reveal evolution of bat adaptations.</title>
        <authorList>
            <person name="Jebb D."/>
            <person name="Huang Z."/>
            <person name="Pippel M."/>
            <person name="Hughes G.M."/>
            <person name="Lavrichenko K."/>
            <person name="Devanna P."/>
            <person name="Winkler S."/>
            <person name="Jermiin L.S."/>
            <person name="Skirmuntt E.C."/>
            <person name="Katzourakis A."/>
            <person name="Burkitt-Gray L."/>
            <person name="Ray D.A."/>
            <person name="Sullivan K.A.M."/>
            <person name="Roscito J.G."/>
            <person name="Kirilenko B.M."/>
            <person name="Davalos L.M."/>
            <person name="Corthals A.P."/>
            <person name="Power M.L."/>
            <person name="Jones G."/>
            <person name="Ransome R.D."/>
            <person name="Dechmann D.K.N."/>
            <person name="Locatelli A.G."/>
            <person name="Puechmaille S.J."/>
            <person name="Fedrigo O."/>
            <person name="Jarvis E.D."/>
            <person name="Hiller M."/>
            <person name="Vernes S.C."/>
            <person name="Myers E.W."/>
            <person name="Teeling E.C."/>
        </authorList>
    </citation>
    <scope>NUCLEOTIDE SEQUENCE [LARGE SCALE GENOMIC DNA]</scope>
    <source>
        <strain evidence="1">Bat1K_MPI-CBG_1</strain>
    </source>
</reference>
<evidence type="ECO:0000313" key="2">
    <source>
        <dbReference type="Proteomes" id="UP000664940"/>
    </source>
</evidence>
<accession>A0A833ZDY3</accession>
<dbReference type="Proteomes" id="UP000664940">
    <property type="component" value="Unassembled WGS sequence"/>
</dbReference>